<dbReference type="InterPro" id="IPR036397">
    <property type="entry name" value="RNaseH_sf"/>
</dbReference>
<dbReference type="PANTHER" id="PTHR33481">
    <property type="entry name" value="REVERSE TRANSCRIPTASE"/>
    <property type="match status" value="1"/>
</dbReference>
<dbReference type="EMBL" id="JBEUOH010000016">
    <property type="protein sequence ID" value="KAL0872280.1"/>
    <property type="molecule type" value="Genomic_DNA"/>
</dbReference>
<dbReference type="PANTHER" id="PTHR33481:SF1">
    <property type="entry name" value="ENDONUCLEASE_EXONUCLEASE_PHOSPHATASE DOMAIN-CONTAINING PROTEIN-RELATED"/>
    <property type="match status" value="1"/>
</dbReference>
<dbReference type="InterPro" id="IPR036691">
    <property type="entry name" value="Endo/exonu/phosph_ase_sf"/>
</dbReference>
<feature type="domain" description="Reverse transcriptase" evidence="3">
    <location>
        <begin position="878"/>
        <end position="1147"/>
    </location>
</feature>
<proteinExistence type="predicted"/>
<dbReference type="InterPro" id="IPR012337">
    <property type="entry name" value="RNaseH-like_sf"/>
</dbReference>
<feature type="domain" description="RNase H type-1" evidence="4">
    <location>
        <begin position="1310"/>
        <end position="1442"/>
    </location>
</feature>
<dbReference type="Proteomes" id="UP001549920">
    <property type="component" value="Unassembled WGS sequence"/>
</dbReference>
<feature type="region of interest" description="Disordered" evidence="2">
    <location>
        <begin position="146"/>
        <end position="177"/>
    </location>
</feature>
<feature type="compositionally biased region" description="Basic and acidic residues" evidence="2">
    <location>
        <begin position="146"/>
        <end position="158"/>
    </location>
</feature>
<feature type="compositionally biased region" description="Basic and acidic residues" evidence="2">
    <location>
        <begin position="165"/>
        <end position="177"/>
    </location>
</feature>
<feature type="compositionally biased region" description="Low complexity" evidence="2">
    <location>
        <begin position="51"/>
        <end position="62"/>
    </location>
</feature>
<evidence type="ECO:0000313" key="6">
    <source>
        <dbReference type="Proteomes" id="UP001549920"/>
    </source>
</evidence>
<name>A0ABR3HPE7_LOXSC</name>
<evidence type="ECO:0008006" key="7">
    <source>
        <dbReference type="Google" id="ProtNLM"/>
    </source>
</evidence>
<dbReference type="SUPFAM" id="SSF53098">
    <property type="entry name" value="Ribonuclease H-like"/>
    <property type="match status" value="1"/>
</dbReference>
<protein>
    <recommendedName>
        <fullName evidence="7">Retrovirus-related Pol polyprotein from type-1 retrotransposable element R1</fullName>
    </recommendedName>
</protein>
<dbReference type="Pfam" id="PF00075">
    <property type="entry name" value="RNase_H"/>
    <property type="match status" value="1"/>
</dbReference>
<gene>
    <name evidence="5" type="ORF">ABMA27_004670</name>
</gene>
<dbReference type="CDD" id="cd09077">
    <property type="entry name" value="R1-I-EN"/>
    <property type="match status" value="1"/>
</dbReference>
<dbReference type="PROSITE" id="PS50879">
    <property type="entry name" value="RNASE_H_1"/>
    <property type="match status" value="1"/>
</dbReference>
<dbReference type="Gene3D" id="3.60.10.10">
    <property type="entry name" value="Endonuclease/exonuclease/phosphatase"/>
    <property type="match status" value="1"/>
</dbReference>
<dbReference type="InterPro" id="IPR043502">
    <property type="entry name" value="DNA/RNA_pol_sf"/>
</dbReference>
<evidence type="ECO:0000256" key="1">
    <source>
        <dbReference type="SAM" id="Coils"/>
    </source>
</evidence>
<comment type="caution">
    <text evidence="5">The sequence shown here is derived from an EMBL/GenBank/DDBJ whole genome shotgun (WGS) entry which is preliminary data.</text>
</comment>
<feature type="region of interest" description="Disordered" evidence="2">
    <location>
        <begin position="1"/>
        <end position="89"/>
    </location>
</feature>
<keyword evidence="1" id="KW-0175">Coiled coil</keyword>
<feature type="coiled-coil region" evidence="1">
    <location>
        <begin position="184"/>
        <end position="218"/>
    </location>
</feature>
<feature type="compositionally biased region" description="Basic and acidic residues" evidence="2">
    <location>
        <begin position="34"/>
        <end position="46"/>
    </location>
</feature>
<dbReference type="PROSITE" id="PS50878">
    <property type="entry name" value="RT_POL"/>
    <property type="match status" value="1"/>
</dbReference>
<reference evidence="5 6" key="1">
    <citation type="submission" date="2024-06" db="EMBL/GenBank/DDBJ databases">
        <title>A chromosome-level genome assembly of beet webworm, Loxostege sticticalis.</title>
        <authorList>
            <person name="Zhang Y."/>
        </authorList>
    </citation>
    <scope>NUCLEOTIDE SEQUENCE [LARGE SCALE GENOMIC DNA]</scope>
    <source>
        <strain evidence="5">AQ026</strain>
        <tissue evidence="5">Whole body</tissue>
    </source>
</reference>
<dbReference type="Gene3D" id="3.30.420.10">
    <property type="entry name" value="Ribonuclease H-like superfamily/Ribonuclease H"/>
    <property type="match status" value="1"/>
</dbReference>
<evidence type="ECO:0000313" key="5">
    <source>
        <dbReference type="EMBL" id="KAL0872280.1"/>
    </source>
</evidence>
<dbReference type="Pfam" id="PF00078">
    <property type="entry name" value="RVT_1"/>
    <property type="match status" value="1"/>
</dbReference>
<sequence>MFGIHTPVKRQMVSRSPQRDEQRAGPSSATQDSMVRRLTGEWEAGKGEGNAKSPKSPKKVVPAPRPVKVKALPQDPKPAATRRLSSEALSVSPRVEPKYASRLTEAKAMLTKAKLHLKNSKNMKTDIKVEVTQSLERLYQLVKEAEQDRKQETNEGRNNDITTMEPRKESAEDREMERERIRVGKELVEKMAEHSKQIEQNRKEMEKLKNVIEKDQENREAMTYARVAAAAPRTQSLGRAALHSVVIASTNEMETGEEVINRVRSAVRAKEEGLQIDRIRKGKDRKIILGCRTRAEIDKVREKLEKEGKHLRVEDIQNKDPLVVLRDLLSYNGDEEVVKGLRAQNKELFEGVSGEDDRIEQEQRCNTVAEDDAENTRAGAPAKHYAVAQTNLQRKQLATTELMVEASRRKLAFALVQEPYVGGIRRMKDYRGARVYQNAKVGDGTVKAAIVVFDDDLDVIQCPKLTCDHIVAVRIRTSDWEIAAVSFYFEPDKPIGPYLDRLREVVEVLGTRKLLIGGDSNAKSAWWGSPEEDHRGTDMSGTLEESGLHVLNRGTVPTFDTIRGGRRYTSHVDQTACTEDLLSHIENWRVDKGMIISDHSAITFNMSLKRGKGLRVMRTTRKYNTKKADWELFRNTLVEDRTIGNFNLEGINRIENAQQIDQTVENFTEAVTNACRLSIPSKKNSEVLKIPWWTEELTKLKRTTVTYRRKIRNAAPHNRDKAVDEYLKKKEEYERQAKVEQISSWKEFCSKQDREGLWEGIYRVISRTANREEDLPLTKNGRALNNVESATHLAETFYPEDTEDQEREHHRRTRALADKVNERQQEEQLDPPFTLTELKIAIGSFNPKKAPGVDGFTADICSRAIFQDPDAFLALLNKCLTIGHFPSLWKQATVVVLRKPGKDDYTNPKAYRPIGLLPVLGKVLEKMTVARMKWHLIPRFSTRQYGFMPQKSTEDALYTLVHRIQGKIELKKLVTLVSLDIEGAFDSAWWPAIRIRLAEEKCPVNIRRLLDSYLEHRSVKLRYAGEEVGRSTNKGCVQGSIGGPILWNLLLDPLLQELERRGCYVQAFADDVILLFDGDTALDVETEANAALLFVDQWGQENKLKFAPHKTCAMTLTRKLKYDTPRIKMGGIDIAMSEKIKILGLTVDHKLTFNIHIANQTRKALDIYKQIARAAKVTWGLHPEIIRLIYNATIEPIIMYAAAAWAPAAEKIGVRKLLDSVQRGFAQKLCKSYRTVSLHSALTLAGILPLDLRIQEAAALYETKRGSPLPELGDRETESRVGFAETPHPALHMDIRFERLEDQSLVDRHNVQEVRIFTDGSKIEGKVGAALSVWKGESEIRNQKFSLSAYCTVYQAELLAICKATGGILKGREKSYGLYSDSMAALETVVNHSSLHPLAVESRENLRKALIQGKDVSLFWIKAHAGLLGNERADDLAKEAALASRKKPDYDRCPVSFAKRTIRYRSIMEWSDRYKNSKTAATTKLFFPDAVDAYRLVKKLKPTGLLTQILTGHGGFSQYLHRFKCGESPSCECDPAVEQTVPHLLIDCPVYDKLRFDFQQSTNESIKIDKLNDLICNKNTREMFVSYCEQICKHVISKNKT</sequence>
<dbReference type="CDD" id="cd09276">
    <property type="entry name" value="Rnase_HI_RT_non_LTR"/>
    <property type="match status" value="1"/>
</dbReference>
<evidence type="ECO:0000259" key="3">
    <source>
        <dbReference type="PROSITE" id="PS50878"/>
    </source>
</evidence>
<accession>A0ABR3HPE7</accession>
<dbReference type="Pfam" id="PF14529">
    <property type="entry name" value="Exo_endo_phos_2"/>
    <property type="match status" value="1"/>
</dbReference>
<keyword evidence="6" id="KW-1185">Reference proteome</keyword>
<dbReference type="InterPro" id="IPR002156">
    <property type="entry name" value="RNaseH_domain"/>
</dbReference>
<dbReference type="InterPro" id="IPR005135">
    <property type="entry name" value="Endo/exonuclease/phosphatase"/>
</dbReference>
<dbReference type="SUPFAM" id="SSF56219">
    <property type="entry name" value="DNase I-like"/>
    <property type="match status" value="1"/>
</dbReference>
<evidence type="ECO:0000259" key="4">
    <source>
        <dbReference type="PROSITE" id="PS50879"/>
    </source>
</evidence>
<dbReference type="SUPFAM" id="SSF56672">
    <property type="entry name" value="DNA/RNA polymerases"/>
    <property type="match status" value="1"/>
</dbReference>
<dbReference type="CDD" id="cd01650">
    <property type="entry name" value="RT_nLTR_like"/>
    <property type="match status" value="1"/>
</dbReference>
<organism evidence="5 6">
    <name type="scientific">Loxostege sticticalis</name>
    <name type="common">Beet webworm moth</name>
    <dbReference type="NCBI Taxonomy" id="481309"/>
    <lineage>
        <taxon>Eukaryota</taxon>
        <taxon>Metazoa</taxon>
        <taxon>Ecdysozoa</taxon>
        <taxon>Arthropoda</taxon>
        <taxon>Hexapoda</taxon>
        <taxon>Insecta</taxon>
        <taxon>Pterygota</taxon>
        <taxon>Neoptera</taxon>
        <taxon>Endopterygota</taxon>
        <taxon>Lepidoptera</taxon>
        <taxon>Glossata</taxon>
        <taxon>Ditrysia</taxon>
        <taxon>Pyraloidea</taxon>
        <taxon>Crambidae</taxon>
        <taxon>Pyraustinae</taxon>
        <taxon>Loxostege</taxon>
    </lineage>
</organism>
<evidence type="ECO:0000256" key="2">
    <source>
        <dbReference type="SAM" id="MobiDB-lite"/>
    </source>
</evidence>
<dbReference type="InterPro" id="IPR000477">
    <property type="entry name" value="RT_dom"/>
</dbReference>